<keyword evidence="5 8" id="KW-0378">Hydrolase</keyword>
<dbReference type="GO" id="GO:0071555">
    <property type="term" value="P:cell wall organization"/>
    <property type="evidence" value="ECO:0007669"/>
    <property type="project" value="UniProtKB-KW"/>
</dbReference>
<proteinExistence type="inferred from homology"/>
<keyword evidence="6 8" id="KW-0326">Glycosidase</keyword>
<gene>
    <name evidence="9" type="ORF">RHGRI_011925</name>
</gene>
<evidence type="ECO:0000256" key="7">
    <source>
        <dbReference type="ARBA" id="ARBA00023316"/>
    </source>
</evidence>
<evidence type="ECO:0000313" key="9">
    <source>
        <dbReference type="EMBL" id="KAG5554227.1"/>
    </source>
</evidence>
<dbReference type="GO" id="GO:0005975">
    <property type="term" value="P:carbohydrate metabolic process"/>
    <property type="evidence" value="ECO:0007669"/>
    <property type="project" value="InterPro"/>
</dbReference>
<sequence>MMWSSIVNLKENLHKIALHVHHDDEVLEIFNSPDRKGHLYTDRRFHITGSTNVFLENYKIGTGDDCISIVSGSSNIKMKTIYCGPGHGTRYECMI</sequence>
<evidence type="ECO:0000256" key="3">
    <source>
        <dbReference type="ARBA" id="ARBA00022512"/>
    </source>
</evidence>
<dbReference type="InterPro" id="IPR012334">
    <property type="entry name" value="Pectin_lyas_fold"/>
</dbReference>
<keyword evidence="7" id="KW-0961">Cell wall biogenesis/degradation</keyword>
<keyword evidence="10" id="KW-1185">Reference proteome</keyword>
<evidence type="ECO:0000256" key="8">
    <source>
        <dbReference type="RuleBase" id="RU361169"/>
    </source>
</evidence>
<dbReference type="Pfam" id="PF00295">
    <property type="entry name" value="Glyco_hydro_28"/>
    <property type="match status" value="1"/>
</dbReference>
<evidence type="ECO:0000256" key="4">
    <source>
        <dbReference type="ARBA" id="ARBA00022525"/>
    </source>
</evidence>
<protein>
    <submittedName>
        <fullName evidence="9">Uncharacterized protein</fullName>
    </submittedName>
</protein>
<evidence type="ECO:0000256" key="2">
    <source>
        <dbReference type="ARBA" id="ARBA00008834"/>
    </source>
</evidence>
<reference evidence="9" key="1">
    <citation type="submission" date="2020-08" db="EMBL/GenBank/DDBJ databases">
        <title>Plant Genome Project.</title>
        <authorList>
            <person name="Zhang R.-G."/>
        </authorList>
    </citation>
    <scope>NUCLEOTIDE SEQUENCE</scope>
    <source>
        <strain evidence="9">WSP0</strain>
        <tissue evidence="9">Leaf</tissue>
    </source>
</reference>
<comment type="similarity">
    <text evidence="2 8">Belongs to the glycosyl hydrolase 28 family.</text>
</comment>
<dbReference type="PANTHER" id="PTHR31375">
    <property type="match status" value="1"/>
</dbReference>
<evidence type="ECO:0000256" key="5">
    <source>
        <dbReference type="ARBA" id="ARBA00022801"/>
    </source>
</evidence>
<accession>A0AAV6KNL9</accession>
<keyword evidence="4" id="KW-0964">Secreted</keyword>
<dbReference type="EMBL" id="JACTNZ010000004">
    <property type="protein sequence ID" value="KAG5554227.1"/>
    <property type="molecule type" value="Genomic_DNA"/>
</dbReference>
<organism evidence="9 10">
    <name type="scientific">Rhododendron griersonianum</name>
    <dbReference type="NCBI Taxonomy" id="479676"/>
    <lineage>
        <taxon>Eukaryota</taxon>
        <taxon>Viridiplantae</taxon>
        <taxon>Streptophyta</taxon>
        <taxon>Embryophyta</taxon>
        <taxon>Tracheophyta</taxon>
        <taxon>Spermatophyta</taxon>
        <taxon>Magnoliopsida</taxon>
        <taxon>eudicotyledons</taxon>
        <taxon>Gunneridae</taxon>
        <taxon>Pentapetalae</taxon>
        <taxon>asterids</taxon>
        <taxon>Ericales</taxon>
        <taxon>Ericaceae</taxon>
        <taxon>Ericoideae</taxon>
        <taxon>Rhodoreae</taxon>
        <taxon>Rhododendron</taxon>
    </lineage>
</organism>
<evidence type="ECO:0000313" key="10">
    <source>
        <dbReference type="Proteomes" id="UP000823749"/>
    </source>
</evidence>
<dbReference type="GO" id="GO:0004650">
    <property type="term" value="F:polygalacturonase activity"/>
    <property type="evidence" value="ECO:0007669"/>
    <property type="project" value="InterPro"/>
</dbReference>
<dbReference type="InterPro" id="IPR000743">
    <property type="entry name" value="Glyco_hydro_28"/>
</dbReference>
<evidence type="ECO:0000256" key="1">
    <source>
        <dbReference type="ARBA" id="ARBA00004191"/>
    </source>
</evidence>
<evidence type="ECO:0000256" key="6">
    <source>
        <dbReference type="ARBA" id="ARBA00023295"/>
    </source>
</evidence>
<dbReference type="Proteomes" id="UP000823749">
    <property type="component" value="Chromosome 4"/>
</dbReference>
<comment type="caution">
    <text evidence="9">The sequence shown here is derived from an EMBL/GenBank/DDBJ whole genome shotgun (WGS) entry which is preliminary data.</text>
</comment>
<dbReference type="SUPFAM" id="SSF51126">
    <property type="entry name" value="Pectin lyase-like"/>
    <property type="match status" value="1"/>
</dbReference>
<dbReference type="AlphaFoldDB" id="A0AAV6KNL9"/>
<dbReference type="InterPro" id="IPR011050">
    <property type="entry name" value="Pectin_lyase_fold/virulence"/>
</dbReference>
<name>A0AAV6KNL9_9ERIC</name>
<keyword evidence="3" id="KW-0134">Cell wall</keyword>
<dbReference type="Gene3D" id="2.160.20.10">
    <property type="entry name" value="Single-stranded right-handed beta-helix, Pectin lyase-like"/>
    <property type="match status" value="1"/>
</dbReference>
<comment type="subcellular location">
    <subcellularLocation>
        <location evidence="1">Secreted</location>
        <location evidence="1">Cell wall</location>
    </subcellularLocation>
</comment>